<dbReference type="EMBL" id="CP003350">
    <property type="protein sequence ID" value="AFC85437.1"/>
    <property type="molecule type" value="Genomic_DNA"/>
</dbReference>
<keyword evidence="1" id="KW-0812">Transmembrane</keyword>
<evidence type="ECO:0000256" key="1">
    <source>
        <dbReference type="SAM" id="Phobius"/>
    </source>
</evidence>
<name>H8L2H0_FRAAD</name>
<feature type="transmembrane region" description="Helical" evidence="1">
    <location>
        <begin position="33"/>
        <end position="51"/>
    </location>
</feature>
<gene>
    <name evidence="2" type="ordered locus">Fraau_0973</name>
</gene>
<keyword evidence="1" id="KW-1133">Transmembrane helix</keyword>
<dbReference type="AlphaFoldDB" id="H8L2H0"/>
<dbReference type="RefSeq" id="WP_014402443.1">
    <property type="nucleotide sequence ID" value="NC_017033.1"/>
</dbReference>
<reference evidence="2" key="1">
    <citation type="submission" date="2012-02" db="EMBL/GenBank/DDBJ databases">
        <title>The complete genome of Frateuria aurantia DSM 6220.</title>
        <authorList>
            <consortium name="US DOE Joint Genome Institute (JGI-PGF)"/>
            <person name="Lucas S."/>
            <person name="Copeland A."/>
            <person name="Lapidus A."/>
            <person name="Glavina del Rio T."/>
            <person name="Dalin E."/>
            <person name="Tice H."/>
            <person name="Bruce D."/>
            <person name="Goodwin L."/>
            <person name="Pitluck S."/>
            <person name="Peters L."/>
            <person name="Ovchinnikova G."/>
            <person name="Teshima H."/>
            <person name="Kyrpides N."/>
            <person name="Mavromatis K."/>
            <person name="Ivanova N."/>
            <person name="Brettin T."/>
            <person name="Detter J.C."/>
            <person name="Han C."/>
            <person name="Larimer F."/>
            <person name="Land M."/>
            <person name="Hauser L."/>
            <person name="Markowitz V."/>
            <person name="Cheng J.-F."/>
            <person name="Hugenholtz P."/>
            <person name="Woyke T."/>
            <person name="Wu D."/>
            <person name="Brambilla E."/>
            <person name="Klenk H.-P."/>
            <person name="Eisen J.A."/>
        </authorList>
    </citation>
    <scope>NUCLEOTIDE SEQUENCE</scope>
    <source>
        <strain evidence="2">DSM 6220</strain>
    </source>
</reference>
<sequence length="70" mass="7749">MNRLILSDSAAVIALAIYLGIPFELIPRALRNLLLMAWGAFVLLQIAGRSVSTFSLFMKRRPSDCTPEAK</sequence>
<keyword evidence="1" id="KW-0472">Membrane</keyword>
<dbReference type="STRING" id="767434.Fraau_0973"/>
<organism evidence="2 3">
    <name type="scientific">Frateuria aurantia (strain ATCC 33424 / DSM 6220 / KCTC 2777 / LMG 1558 / NBRC 3245 / NCIMB 13370)</name>
    <name type="common">Acetobacter aurantius</name>
    <dbReference type="NCBI Taxonomy" id="767434"/>
    <lineage>
        <taxon>Bacteria</taxon>
        <taxon>Pseudomonadati</taxon>
        <taxon>Pseudomonadota</taxon>
        <taxon>Gammaproteobacteria</taxon>
        <taxon>Lysobacterales</taxon>
        <taxon>Rhodanobacteraceae</taxon>
        <taxon>Frateuria</taxon>
    </lineage>
</organism>
<keyword evidence="3" id="KW-1185">Reference proteome</keyword>
<feature type="transmembrane region" description="Helical" evidence="1">
    <location>
        <begin position="5"/>
        <end position="21"/>
    </location>
</feature>
<evidence type="ECO:0000313" key="3">
    <source>
        <dbReference type="Proteomes" id="UP000005234"/>
    </source>
</evidence>
<dbReference type="Proteomes" id="UP000005234">
    <property type="component" value="Chromosome"/>
</dbReference>
<evidence type="ECO:0000313" key="2">
    <source>
        <dbReference type="EMBL" id="AFC85437.1"/>
    </source>
</evidence>
<accession>H8L2H0</accession>
<dbReference type="HOGENOM" id="CLU_2751939_0_0_6"/>
<dbReference type="KEGG" id="fau:Fraau_0973"/>
<protein>
    <submittedName>
        <fullName evidence="2">Uncharacterized protein</fullName>
    </submittedName>
</protein>
<proteinExistence type="predicted"/>